<protein>
    <submittedName>
        <fullName evidence="3">Alpha/beta hydrolase family protein</fullName>
        <ecNumber evidence="3">3.4.-.-</ecNumber>
    </submittedName>
</protein>
<evidence type="ECO:0000313" key="3">
    <source>
        <dbReference type="EMBL" id="MFB9208251.1"/>
    </source>
</evidence>
<dbReference type="SUPFAM" id="SSF82171">
    <property type="entry name" value="DPP6 N-terminal domain-like"/>
    <property type="match status" value="1"/>
</dbReference>
<proteinExistence type="predicted"/>
<keyword evidence="4" id="KW-1185">Reference proteome</keyword>
<dbReference type="GO" id="GO:0016787">
    <property type="term" value="F:hydrolase activity"/>
    <property type="evidence" value="ECO:0007669"/>
    <property type="project" value="UniProtKB-KW"/>
</dbReference>
<feature type="domain" description="Peptidase S9 prolyl oligopeptidase catalytic" evidence="2">
    <location>
        <begin position="383"/>
        <end position="585"/>
    </location>
</feature>
<dbReference type="InterPro" id="IPR029058">
    <property type="entry name" value="AB_hydrolase_fold"/>
</dbReference>
<dbReference type="EC" id="3.4.-.-" evidence="3"/>
<reference evidence="3 4" key="1">
    <citation type="submission" date="2024-09" db="EMBL/GenBank/DDBJ databases">
        <authorList>
            <person name="Sun Q."/>
            <person name="Mori K."/>
        </authorList>
    </citation>
    <scope>NUCLEOTIDE SEQUENCE [LARGE SCALE GENOMIC DNA]</scope>
    <source>
        <strain evidence="3 4">CCM 3426</strain>
    </source>
</reference>
<dbReference type="RefSeq" id="WP_189648377.1">
    <property type="nucleotide sequence ID" value="NZ_BMRC01000007.1"/>
</dbReference>
<dbReference type="PANTHER" id="PTHR42776">
    <property type="entry name" value="SERINE PEPTIDASE S9 FAMILY MEMBER"/>
    <property type="match status" value="1"/>
</dbReference>
<dbReference type="Proteomes" id="UP001589647">
    <property type="component" value="Unassembled WGS sequence"/>
</dbReference>
<evidence type="ECO:0000313" key="4">
    <source>
        <dbReference type="Proteomes" id="UP001589647"/>
    </source>
</evidence>
<dbReference type="InterPro" id="IPR001375">
    <property type="entry name" value="Peptidase_S9_cat"/>
</dbReference>
<organism evidence="3 4">
    <name type="scientific">Nonomuraea spiralis</name>
    <dbReference type="NCBI Taxonomy" id="46182"/>
    <lineage>
        <taxon>Bacteria</taxon>
        <taxon>Bacillati</taxon>
        <taxon>Actinomycetota</taxon>
        <taxon>Actinomycetes</taxon>
        <taxon>Streptosporangiales</taxon>
        <taxon>Streptosporangiaceae</taxon>
        <taxon>Nonomuraea</taxon>
    </lineage>
</organism>
<accession>A0ABV5IUL4</accession>
<gene>
    <name evidence="3" type="ORF">ACFFV7_44215</name>
</gene>
<evidence type="ECO:0000259" key="2">
    <source>
        <dbReference type="Pfam" id="PF00326"/>
    </source>
</evidence>
<name>A0ABV5IUL4_9ACTN</name>
<dbReference type="Pfam" id="PF00326">
    <property type="entry name" value="Peptidase_S9"/>
    <property type="match status" value="1"/>
</dbReference>
<evidence type="ECO:0000256" key="1">
    <source>
        <dbReference type="ARBA" id="ARBA00022801"/>
    </source>
</evidence>
<keyword evidence="1 3" id="KW-0378">Hydrolase</keyword>
<dbReference type="Gene3D" id="3.40.50.1820">
    <property type="entry name" value="alpha/beta hydrolase"/>
    <property type="match status" value="1"/>
</dbReference>
<dbReference type="PANTHER" id="PTHR42776:SF27">
    <property type="entry name" value="DIPEPTIDYL PEPTIDASE FAMILY MEMBER 6"/>
    <property type="match status" value="1"/>
</dbReference>
<dbReference type="EMBL" id="JBHMEI010000067">
    <property type="protein sequence ID" value="MFB9208251.1"/>
    <property type="molecule type" value="Genomic_DNA"/>
</dbReference>
<dbReference type="SUPFAM" id="SSF53474">
    <property type="entry name" value="alpha/beta-Hydrolases"/>
    <property type="match status" value="1"/>
</dbReference>
<sequence length="586" mass="61878">MSPSITTTADRLPDVTRINFRFSGHGRFAACLARRGRGHLVPETWDLAGARPRVLRTRAGETLTSVPTPTDGGDVLLCRFGAGAHRLTLVTAPPREDEDAEEHELAVFHGGVVRVVAGAAPGIAALALATGPDGRTAVWRLSGGPERPERIATLPCPVRGGTWLDETGRRLALTRAGTGPVTVVLDTSDGSLTPLAGPADDEYVLLAAPRAGVLLTAVLREGAYRLGVRDRDDDGPTRHPERLNAFEGEVTPLALNPSGRRLALAVNRRTRSHLVLHDLAEDAGAEVGLPAGTIFPVARWGAGGLHLVHSTPDRPPGLVDIAGCSVSRPTGEDGAPARVLTYPGAAGPIEAIVYGDPATSRQVAVALHGGPESAWRFAHDPLFQRLSRAGVAVVAPNQRGSTGYGDAHRDAIRDAWGGPDLADLLALGRALAAARRPGAPRPMLYGASYGAYLALLACAARADLWSRAAVVAPFLSGRALYRDGPPPVRALLDRLGGHTDIDDDLGPRDLLRLAGRLRSPLLIVHGDDDPIIPVAHSRRLYARLRLARGPMDAELTYMEVPGGGHDLQHGVRDAAVLDRVVAFLRA</sequence>
<comment type="caution">
    <text evidence="3">The sequence shown here is derived from an EMBL/GenBank/DDBJ whole genome shotgun (WGS) entry which is preliminary data.</text>
</comment>